<comment type="caution">
    <text evidence="2">The sequence shown here is derived from an EMBL/GenBank/DDBJ whole genome shotgun (WGS) entry which is preliminary data.</text>
</comment>
<dbReference type="InterPro" id="IPR051681">
    <property type="entry name" value="Ser/Thr_Kinases-Pseudokinases"/>
</dbReference>
<dbReference type="GeneID" id="85367390"/>
<name>A0AA39MV99_ARMTA</name>
<dbReference type="SUPFAM" id="SSF56112">
    <property type="entry name" value="Protein kinase-like (PK-like)"/>
    <property type="match status" value="1"/>
</dbReference>
<dbReference type="InterPro" id="IPR001245">
    <property type="entry name" value="Ser-Thr/Tyr_kinase_cat_dom"/>
</dbReference>
<dbReference type="InterPro" id="IPR011009">
    <property type="entry name" value="Kinase-like_dom_sf"/>
</dbReference>
<evidence type="ECO:0000313" key="3">
    <source>
        <dbReference type="Proteomes" id="UP001175211"/>
    </source>
</evidence>
<dbReference type="RefSeq" id="XP_060326189.1">
    <property type="nucleotide sequence ID" value="XM_060483842.1"/>
</dbReference>
<dbReference type="Gene3D" id="1.10.510.10">
    <property type="entry name" value="Transferase(Phosphotransferase) domain 1"/>
    <property type="match status" value="1"/>
</dbReference>
<reference evidence="2" key="1">
    <citation type="submission" date="2023-06" db="EMBL/GenBank/DDBJ databases">
        <authorList>
            <consortium name="Lawrence Berkeley National Laboratory"/>
            <person name="Ahrendt S."/>
            <person name="Sahu N."/>
            <person name="Indic B."/>
            <person name="Wong-Bajracharya J."/>
            <person name="Merenyi Z."/>
            <person name="Ke H.-M."/>
            <person name="Monk M."/>
            <person name="Kocsube S."/>
            <person name="Drula E."/>
            <person name="Lipzen A."/>
            <person name="Balint B."/>
            <person name="Henrissat B."/>
            <person name="Andreopoulos B."/>
            <person name="Martin F.M."/>
            <person name="Harder C.B."/>
            <person name="Rigling D."/>
            <person name="Ford K.L."/>
            <person name="Foster G.D."/>
            <person name="Pangilinan J."/>
            <person name="Papanicolaou A."/>
            <person name="Barry K."/>
            <person name="LaButti K."/>
            <person name="Viragh M."/>
            <person name="Koriabine M."/>
            <person name="Yan M."/>
            <person name="Riley R."/>
            <person name="Champramary S."/>
            <person name="Plett K.L."/>
            <person name="Tsai I.J."/>
            <person name="Slot J."/>
            <person name="Sipos G."/>
            <person name="Plett J."/>
            <person name="Nagy L.G."/>
            <person name="Grigoriev I.V."/>
        </authorList>
    </citation>
    <scope>NUCLEOTIDE SEQUENCE</scope>
    <source>
        <strain evidence="2">CCBAS 213</strain>
    </source>
</reference>
<organism evidence="2 3">
    <name type="scientific">Armillaria tabescens</name>
    <name type="common">Ringless honey mushroom</name>
    <name type="synonym">Agaricus tabescens</name>
    <dbReference type="NCBI Taxonomy" id="1929756"/>
    <lineage>
        <taxon>Eukaryota</taxon>
        <taxon>Fungi</taxon>
        <taxon>Dikarya</taxon>
        <taxon>Basidiomycota</taxon>
        <taxon>Agaricomycotina</taxon>
        <taxon>Agaricomycetes</taxon>
        <taxon>Agaricomycetidae</taxon>
        <taxon>Agaricales</taxon>
        <taxon>Marasmiineae</taxon>
        <taxon>Physalacriaceae</taxon>
        <taxon>Desarmillaria</taxon>
    </lineage>
</organism>
<dbReference type="PANTHER" id="PTHR44329">
    <property type="entry name" value="SERINE/THREONINE-PROTEIN KINASE TNNI3K-RELATED"/>
    <property type="match status" value="1"/>
</dbReference>
<dbReference type="AlphaFoldDB" id="A0AA39MV99"/>
<dbReference type="Pfam" id="PF07714">
    <property type="entry name" value="PK_Tyr_Ser-Thr"/>
    <property type="match status" value="1"/>
</dbReference>
<dbReference type="PROSITE" id="PS50011">
    <property type="entry name" value="PROTEIN_KINASE_DOM"/>
    <property type="match status" value="1"/>
</dbReference>
<keyword evidence="2" id="KW-0418">Kinase</keyword>
<sequence>MDLRLFHSGEILEGKDVYSEYSLGYMFLENLVYNTWTPWDLRSYMALVAAKIMRKDRLYPTTFTSKLSLLVKGFVKANLQLIFQYDAKELQSLALKLPAESVDLEISSTALTSQAHNDAGVTEGALMQRSLSAMINLGVVNLTSRLTRIGEQPEFFGGSAEIWKAGLTFSNAKMTVAVKYLRLCVTQVTKHLYREIRIWQSLEHPHVLPLLGICHNNTYESVRASGDHAVDPMMSIGIVCPWMANGTLVDFLKLSQTKMENTEELCLRLLIQVCSGLIYLHSKNIVHGDLHGGNVLVDSDGCARLADFGLSAVVSECRGTSKTGAGGISSPHGGALRWAAPELVVVQEGAEPHLHPSADIYSVGGLVLQTYTGAVPYSYYNEPRVLGAIIAGEKPRRPTIEEASVSDVLWSVIEECWRGNPLQRPTAAALASRLKAIYSALEDEQA</sequence>
<keyword evidence="2" id="KW-0808">Transferase</keyword>
<dbReference type="GO" id="GO:0004674">
    <property type="term" value="F:protein serine/threonine kinase activity"/>
    <property type="evidence" value="ECO:0007669"/>
    <property type="project" value="TreeGrafter"/>
</dbReference>
<dbReference type="InterPro" id="IPR000719">
    <property type="entry name" value="Prot_kinase_dom"/>
</dbReference>
<gene>
    <name evidence="2" type="ORF">EV420DRAFT_877196</name>
</gene>
<proteinExistence type="predicted"/>
<feature type="domain" description="Protein kinase" evidence="1">
    <location>
        <begin position="129"/>
        <end position="441"/>
    </location>
</feature>
<dbReference type="EMBL" id="JAUEPS010000044">
    <property type="protein sequence ID" value="KAK0447468.1"/>
    <property type="molecule type" value="Genomic_DNA"/>
</dbReference>
<evidence type="ECO:0000313" key="2">
    <source>
        <dbReference type="EMBL" id="KAK0447468.1"/>
    </source>
</evidence>
<dbReference type="PANTHER" id="PTHR44329:SF214">
    <property type="entry name" value="PROTEIN KINASE DOMAIN-CONTAINING PROTEIN"/>
    <property type="match status" value="1"/>
</dbReference>
<dbReference type="GO" id="GO:0005524">
    <property type="term" value="F:ATP binding"/>
    <property type="evidence" value="ECO:0007669"/>
    <property type="project" value="InterPro"/>
</dbReference>
<evidence type="ECO:0000259" key="1">
    <source>
        <dbReference type="PROSITE" id="PS50011"/>
    </source>
</evidence>
<accession>A0AA39MV99</accession>
<dbReference type="Proteomes" id="UP001175211">
    <property type="component" value="Unassembled WGS sequence"/>
</dbReference>
<protein>
    <submittedName>
        <fullName evidence="2">Kinase-like domain-containing protein</fullName>
    </submittedName>
</protein>
<keyword evidence="3" id="KW-1185">Reference proteome</keyword>